<dbReference type="EMBL" id="CAJHUB010000649">
    <property type="protein sequence ID" value="CAD7668165.1"/>
    <property type="molecule type" value="Genomic_DNA"/>
</dbReference>
<gene>
    <name evidence="1" type="ORF">NYPRO_LOCUS1426</name>
</gene>
<protein>
    <submittedName>
        <fullName evidence="1">(raccoon dog) hypothetical protein</fullName>
    </submittedName>
</protein>
<reference evidence="1" key="1">
    <citation type="submission" date="2020-12" db="EMBL/GenBank/DDBJ databases">
        <authorList>
            <consortium name="Molecular Ecology Group"/>
        </authorList>
    </citation>
    <scope>NUCLEOTIDE SEQUENCE</scope>
    <source>
        <strain evidence="1">TBG_1078</strain>
    </source>
</reference>
<dbReference type="AlphaFoldDB" id="A0A811XXI8"/>
<keyword evidence="2" id="KW-1185">Reference proteome</keyword>
<proteinExistence type="predicted"/>
<name>A0A811XXI8_NYCPR</name>
<evidence type="ECO:0000313" key="2">
    <source>
        <dbReference type="Proteomes" id="UP000645828"/>
    </source>
</evidence>
<evidence type="ECO:0000313" key="1">
    <source>
        <dbReference type="EMBL" id="CAD7668165.1"/>
    </source>
</evidence>
<comment type="caution">
    <text evidence="1">The sequence shown here is derived from an EMBL/GenBank/DDBJ whole genome shotgun (WGS) entry which is preliminary data.</text>
</comment>
<organism evidence="1 2">
    <name type="scientific">Nyctereutes procyonoides</name>
    <name type="common">Raccoon dog</name>
    <name type="synonym">Canis procyonoides</name>
    <dbReference type="NCBI Taxonomy" id="34880"/>
    <lineage>
        <taxon>Eukaryota</taxon>
        <taxon>Metazoa</taxon>
        <taxon>Chordata</taxon>
        <taxon>Craniata</taxon>
        <taxon>Vertebrata</taxon>
        <taxon>Euteleostomi</taxon>
        <taxon>Mammalia</taxon>
        <taxon>Eutheria</taxon>
        <taxon>Laurasiatheria</taxon>
        <taxon>Carnivora</taxon>
        <taxon>Caniformia</taxon>
        <taxon>Canidae</taxon>
        <taxon>Nyctereutes</taxon>
    </lineage>
</organism>
<accession>A0A811XXI8</accession>
<dbReference type="Proteomes" id="UP000645828">
    <property type="component" value="Unassembled WGS sequence"/>
</dbReference>
<sequence>MICMFITTTLREKCYHYCHSVMKEQSGRVPRPAQGHTAAKWRMLLPSTQARASHSLTLPTPSPAEGRLCASTDVAHTSVRFATSHFCPTINRIMKQEQMQGKLPIKVFKVGVLNLERVALKKVSLHQFRPTGGRGCNRKKCLLSSTPSGKVAEEDSCSGKYDTDISFCLSHSACSQPLPERRVCRTWFFGCVLPLSFYGLPGYGDYAQKGRSPLCSLKLLALKCLPLEAS</sequence>